<protein>
    <recommendedName>
        <fullName evidence="3">Peroxide stress protein YaaA</fullName>
    </recommendedName>
</protein>
<proteinExistence type="predicted"/>
<evidence type="ECO:0000313" key="2">
    <source>
        <dbReference type="Proteomes" id="UP000580910"/>
    </source>
</evidence>
<gene>
    <name evidence="1" type="ORF">FB382_001134</name>
</gene>
<dbReference type="EMBL" id="JACGXA010000001">
    <property type="protein sequence ID" value="MBA8802843.1"/>
    <property type="molecule type" value="Genomic_DNA"/>
</dbReference>
<keyword evidence="2" id="KW-1185">Reference proteome</keyword>
<accession>A0A7W3P8U6</accession>
<organism evidence="1 2">
    <name type="scientific">Nocardioides ginsengisegetis</name>
    <dbReference type="NCBI Taxonomy" id="661491"/>
    <lineage>
        <taxon>Bacteria</taxon>
        <taxon>Bacillati</taxon>
        <taxon>Actinomycetota</taxon>
        <taxon>Actinomycetes</taxon>
        <taxon>Propionibacteriales</taxon>
        <taxon>Nocardioidaceae</taxon>
        <taxon>Nocardioides</taxon>
    </lineage>
</organism>
<dbReference type="Proteomes" id="UP000580910">
    <property type="component" value="Unassembled WGS sequence"/>
</dbReference>
<comment type="caution">
    <text evidence="1">The sequence shown here is derived from an EMBL/GenBank/DDBJ whole genome shotgun (WGS) entry which is preliminary data.</text>
</comment>
<dbReference type="InterPro" id="IPR005583">
    <property type="entry name" value="YaaA"/>
</dbReference>
<evidence type="ECO:0008006" key="3">
    <source>
        <dbReference type="Google" id="ProtNLM"/>
    </source>
</evidence>
<dbReference type="GO" id="GO:0005829">
    <property type="term" value="C:cytosol"/>
    <property type="evidence" value="ECO:0007669"/>
    <property type="project" value="TreeGrafter"/>
</dbReference>
<dbReference type="PANTHER" id="PTHR30283">
    <property type="entry name" value="PEROXIDE STRESS RESPONSE PROTEIN YAAA"/>
    <property type="match status" value="1"/>
</dbReference>
<sequence>MLILLPPSEGKSAPRLGKPLELADLSFPVLTRPRSMVIDALVDLCSVDIDPTLPMHSRVLVDLAARTLGISDGQRDLVQLNGRLHTSPSARADKVYTGVLYDALDPATLSTSAKRRAATRLAVTSSLFGLVRPSDRIPAYRLSGDANLPGLGSVAAVWREYLGDAIHLGMGDGLLVDLRSTMYAAFWRPPSSLADRVATVRVLHEVDGKRQVVSHFNKSTKGRIVRDLLEDGGNPRTPGKLADLLTDLGWKVELGEPTKKGTQLDVIVTDV</sequence>
<reference evidence="1 2" key="1">
    <citation type="submission" date="2020-07" db="EMBL/GenBank/DDBJ databases">
        <title>Sequencing the genomes of 1000 actinobacteria strains.</title>
        <authorList>
            <person name="Klenk H.-P."/>
        </authorList>
    </citation>
    <scope>NUCLEOTIDE SEQUENCE [LARGE SCALE GENOMIC DNA]</scope>
    <source>
        <strain evidence="1 2">DSM 21349</strain>
    </source>
</reference>
<dbReference type="GO" id="GO:0033194">
    <property type="term" value="P:response to hydroperoxide"/>
    <property type="evidence" value="ECO:0007669"/>
    <property type="project" value="TreeGrafter"/>
</dbReference>
<dbReference type="Pfam" id="PF03883">
    <property type="entry name" value="H2O2_YaaD"/>
    <property type="match status" value="1"/>
</dbReference>
<name>A0A7W3P8U6_9ACTN</name>
<dbReference type="AlphaFoldDB" id="A0A7W3P8U6"/>
<dbReference type="PANTHER" id="PTHR30283:SF4">
    <property type="entry name" value="PEROXIDE STRESS RESISTANCE PROTEIN YAAA"/>
    <property type="match status" value="1"/>
</dbReference>
<evidence type="ECO:0000313" key="1">
    <source>
        <dbReference type="EMBL" id="MBA8802843.1"/>
    </source>
</evidence>